<accession>A0A433Q514</accession>
<dbReference type="InterPro" id="IPR015915">
    <property type="entry name" value="Kelch-typ_b-propeller"/>
</dbReference>
<feature type="signal peptide" evidence="3">
    <location>
        <begin position="1"/>
        <end position="32"/>
    </location>
</feature>
<reference evidence="4 5" key="1">
    <citation type="journal article" date="2018" name="New Phytol.">
        <title>Phylogenomics of Endogonaceae and evolution of mycorrhizas within Mucoromycota.</title>
        <authorList>
            <person name="Chang Y."/>
            <person name="Desiro A."/>
            <person name="Na H."/>
            <person name="Sandor L."/>
            <person name="Lipzen A."/>
            <person name="Clum A."/>
            <person name="Barry K."/>
            <person name="Grigoriev I.V."/>
            <person name="Martin F.M."/>
            <person name="Stajich J.E."/>
            <person name="Smith M.E."/>
            <person name="Bonito G."/>
            <person name="Spatafora J.W."/>
        </authorList>
    </citation>
    <scope>NUCLEOTIDE SEQUENCE [LARGE SCALE GENOMIC DNA]</scope>
    <source>
        <strain evidence="4 5">AD002</strain>
    </source>
</reference>
<keyword evidence="2" id="KW-0472">Membrane</keyword>
<dbReference type="PANTHER" id="PTHR23244:SF471">
    <property type="entry name" value="GUANINE NUCLEOTIDE-BINDING PROTEIN SUBUNIT BETA 1-RELATED"/>
    <property type="match status" value="1"/>
</dbReference>
<dbReference type="Pfam" id="PF24681">
    <property type="entry name" value="Kelch_KLHDC2_KLHL20_DRC7"/>
    <property type="match status" value="2"/>
</dbReference>
<dbReference type="PANTHER" id="PTHR23244">
    <property type="entry name" value="KELCH REPEAT DOMAIN"/>
    <property type="match status" value="1"/>
</dbReference>
<dbReference type="AlphaFoldDB" id="A0A433Q514"/>
<dbReference type="SUPFAM" id="SSF117281">
    <property type="entry name" value="Kelch motif"/>
    <property type="match status" value="2"/>
</dbReference>
<keyword evidence="2" id="KW-1133">Transmembrane helix</keyword>
<dbReference type="Proteomes" id="UP000274822">
    <property type="component" value="Unassembled WGS sequence"/>
</dbReference>
<gene>
    <name evidence="4" type="ORF">BC938DRAFT_472969</name>
</gene>
<feature type="compositionally biased region" description="Polar residues" evidence="1">
    <location>
        <begin position="304"/>
        <end position="317"/>
    </location>
</feature>
<dbReference type="Gene3D" id="2.120.10.80">
    <property type="entry name" value="Kelch-type beta propeller"/>
    <property type="match status" value="2"/>
</dbReference>
<keyword evidence="3" id="KW-0732">Signal</keyword>
<proteinExistence type="predicted"/>
<protein>
    <recommendedName>
        <fullName evidence="6">Galactose oxidase</fullName>
    </recommendedName>
</protein>
<keyword evidence="2" id="KW-0812">Transmembrane</keyword>
<dbReference type="EMBL" id="RBNJ01014688">
    <property type="protein sequence ID" value="RUS24869.1"/>
    <property type="molecule type" value="Genomic_DNA"/>
</dbReference>
<feature type="transmembrane region" description="Helical" evidence="2">
    <location>
        <begin position="432"/>
        <end position="457"/>
    </location>
</feature>
<organism evidence="4 5">
    <name type="scientific">Jimgerdemannia flammicorona</name>
    <dbReference type="NCBI Taxonomy" id="994334"/>
    <lineage>
        <taxon>Eukaryota</taxon>
        <taxon>Fungi</taxon>
        <taxon>Fungi incertae sedis</taxon>
        <taxon>Mucoromycota</taxon>
        <taxon>Mucoromycotina</taxon>
        <taxon>Endogonomycetes</taxon>
        <taxon>Endogonales</taxon>
        <taxon>Endogonaceae</taxon>
        <taxon>Jimgerdemannia</taxon>
    </lineage>
</organism>
<name>A0A433Q514_9FUNG</name>
<feature type="chain" id="PRO_5019243055" description="Galactose oxidase" evidence="3">
    <location>
        <begin position="33"/>
        <end position="503"/>
    </location>
</feature>
<evidence type="ECO:0008006" key="6">
    <source>
        <dbReference type="Google" id="ProtNLM"/>
    </source>
</evidence>
<evidence type="ECO:0000256" key="3">
    <source>
        <dbReference type="SAM" id="SignalP"/>
    </source>
</evidence>
<comment type="caution">
    <text evidence="4">The sequence shown here is derived from an EMBL/GenBank/DDBJ whole genome shotgun (WGS) entry which is preliminary data.</text>
</comment>
<sequence length="503" mass="55796">MEPKILSFSIPKLLLSLVFLQVSFAIIKTTDAHDTLERPLLPGFMGPPILAPEWRAGHAAVAVGDYMVIWGGVREATENPYLLVAAMDVYVYSLVDHTWYQPRVTPAPGCFEPPPQKFHSAIVINSTQILYVFGIVGDTSDSPEFTMTVVLDTILWQWNQHPSLNKLIKSTEIYPMWGAMTVNVLDNQILIVHGGIGVSRPFKAIDHVSESSRLNKNWTYVNLNDPNRTQSLALPPSLFGSSCYLSNNASVVLFGGRNTFKGENDLFDDATNMRGATNQFFGIPLADLESRRYASNLKGLPPTRDTTSANVPSPRQSHTGNCLGSHMVVYGGANTLYPSDSNVYILRSINGQYVWSATDTSQDLSSPGPRMGHSTVVWNNTVVLFGGWGPNKVVGDTAVYFLNTNISGNISWTNNSANNQNTTAVMPKWETVLIVSAAFACFTLIIIVTFVIGMIIARHKNHRDDRKIYHELNVVRQKNYSIEDDVALPYNPDEVFHKPDERD</sequence>
<evidence type="ECO:0000256" key="2">
    <source>
        <dbReference type="SAM" id="Phobius"/>
    </source>
</evidence>
<evidence type="ECO:0000313" key="5">
    <source>
        <dbReference type="Proteomes" id="UP000274822"/>
    </source>
</evidence>
<feature type="region of interest" description="Disordered" evidence="1">
    <location>
        <begin position="297"/>
        <end position="317"/>
    </location>
</feature>
<evidence type="ECO:0000256" key="1">
    <source>
        <dbReference type="SAM" id="MobiDB-lite"/>
    </source>
</evidence>
<keyword evidence="5" id="KW-1185">Reference proteome</keyword>
<evidence type="ECO:0000313" key="4">
    <source>
        <dbReference type="EMBL" id="RUS24869.1"/>
    </source>
</evidence>